<evidence type="ECO:0000259" key="15">
    <source>
        <dbReference type="PROSITE" id="PS50011"/>
    </source>
</evidence>
<evidence type="ECO:0000256" key="5">
    <source>
        <dbReference type="ARBA" id="ARBA00022527"/>
    </source>
</evidence>
<comment type="similarity">
    <text evidence="2">Belongs to the protein kinase superfamily. Ser/Thr protein kinase family.</text>
</comment>
<dbReference type="EMBL" id="CM004388">
    <property type="protein sequence ID" value="OAY57653.1"/>
    <property type="molecule type" value="Genomic_DNA"/>
</dbReference>
<evidence type="ECO:0000256" key="7">
    <source>
        <dbReference type="ARBA" id="ARBA00022741"/>
    </source>
</evidence>
<evidence type="ECO:0000256" key="12">
    <source>
        <dbReference type="PROSITE-ProRule" id="PRU10141"/>
    </source>
</evidence>
<dbReference type="InterPro" id="IPR050823">
    <property type="entry name" value="Plant_Ser_Thr_Prot_Kinase"/>
</dbReference>
<evidence type="ECO:0000256" key="10">
    <source>
        <dbReference type="ARBA" id="ARBA00023136"/>
    </source>
</evidence>
<evidence type="ECO:0000256" key="13">
    <source>
        <dbReference type="RuleBase" id="RU000304"/>
    </source>
</evidence>
<dbReference type="Gene3D" id="1.10.510.10">
    <property type="entry name" value="Transferase(Phosphotransferase) domain 1"/>
    <property type="match status" value="1"/>
</dbReference>
<dbReference type="InterPro" id="IPR001245">
    <property type="entry name" value="Ser-Thr/Tyr_kinase_cat_dom"/>
</dbReference>
<evidence type="ECO:0000256" key="4">
    <source>
        <dbReference type="ARBA" id="ARBA00022475"/>
    </source>
</evidence>
<evidence type="ECO:0000256" key="2">
    <source>
        <dbReference type="ARBA" id="ARBA00008684"/>
    </source>
</evidence>
<keyword evidence="7 12" id="KW-0547">Nucleotide-binding</keyword>
<dbReference type="PROSITE" id="PS50011">
    <property type="entry name" value="PROTEIN_KINASE_DOM"/>
    <property type="match status" value="1"/>
</dbReference>
<dbReference type="GO" id="GO:0005886">
    <property type="term" value="C:plasma membrane"/>
    <property type="evidence" value="ECO:0007669"/>
    <property type="project" value="UniProtKB-SubCell"/>
</dbReference>
<keyword evidence="6" id="KW-0808">Transferase</keyword>
<accession>A0A251LH14</accession>
<feature type="domain" description="Protein kinase" evidence="15">
    <location>
        <begin position="84"/>
        <end position="369"/>
    </location>
</feature>
<evidence type="ECO:0000313" key="17">
    <source>
        <dbReference type="Proteomes" id="UP000091857"/>
    </source>
</evidence>
<evidence type="ECO:0000256" key="6">
    <source>
        <dbReference type="ARBA" id="ARBA00022679"/>
    </source>
</evidence>
<dbReference type="OrthoDB" id="4062651at2759"/>
<dbReference type="Proteomes" id="UP000091857">
    <property type="component" value="Chromosome 2"/>
</dbReference>
<dbReference type="SUPFAM" id="SSF56112">
    <property type="entry name" value="Protein kinase-like (PK-like)"/>
    <property type="match status" value="1"/>
</dbReference>
<evidence type="ECO:0000313" key="16">
    <source>
        <dbReference type="EMBL" id="OAY57655.1"/>
    </source>
</evidence>
<evidence type="ECO:0000256" key="8">
    <source>
        <dbReference type="ARBA" id="ARBA00022777"/>
    </source>
</evidence>
<evidence type="ECO:0000256" key="1">
    <source>
        <dbReference type="ARBA" id="ARBA00004236"/>
    </source>
</evidence>
<dbReference type="FunFam" id="3.30.200.20:FF:000228">
    <property type="entry name" value="Serine/threonine-protein kinase BIK1"/>
    <property type="match status" value="1"/>
</dbReference>
<dbReference type="Gramene" id="Manes.02G113800.6.v8.1">
    <property type="protein sequence ID" value="Manes.02G113800.6.v8.1.CDS"/>
    <property type="gene ID" value="Manes.02G113800.v8.1"/>
</dbReference>
<dbReference type="Gramene" id="Manes.02G113800.3.v8.1">
    <property type="protein sequence ID" value="Manes.02G113800.3.v8.1.CDS"/>
    <property type="gene ID" value="Manes.02G113800.v8.1"/>
</dbReference>
<dbReference type="InterPro" id="IPR011009">
    <property type="entry name" value="Kinase-like_dom_sf"/>
</dbReference>
<dbReference type="PROSITE" id="PS00107">
    <property type="entry name" value="PROTEIN_KINASE_ATP"/>
    <property type="match status" value="1"/>
</dbReference>
<keyword evidence="8" id="KW-0418">Kinase</keyword>
<dbReference type="PANTHER" id="PTHR45621">
    <property type="entry name" value="OS01G0588500 PROTEIN-RELATED"/>
    <property type="match status" value="1"/>
</dbReference>
<comment type="function">
    <text evidence="11">May be involved in plant defense signaling.</text>
</comment>
<dbReference type="GO" id="GO:0004674">
    <property type="term" value="F:protein serine/threonine kinase activity"/>
    <property type="evidence" value="ECO:0007669"/>
    <property type="project" value="UniProtKB-KW"/>
</dbReference>
<protein>
    <recommendedName>
        <fullName evidence="3">non-specific serine/threonine protein kinase</fullName>
        <ecNumber evidence="3">2.7.11.1</ecNumber>
    </recommendedName>
</protein>
<organism evidence="16 17">
    <name type="scientific">Manihot esculenta</name>
    <name type="common">Cassava</name>
    <name type="synonym">Jatropha manihot</name>
    <dbReference type="NCBI Taxonomy" id="3983"/>
    <lineage>
        <taxon>Eukaryota</taxon>
        <taxon>Viridiplantae</taxon>
        <taxon>Streptophyta</taxon>
        <taxon>Embryophyta</taxon>
        <taxon>Tracheophyta</taxon>
        <taxon>Spermatophyta</taxon>
        <taxon>Magnoliopsida</taxon>
        <taxon>eudicotyledons</taxon>
        <taxon>Gunneridae</taxon>
        <taxon>Pentapetalae</taxon>
        <taxon>rosids</taxon>
        <taxon>fabids</taxon>
        <taxon>Malpighiales</taxon>
        <taxon>Euphorbiaceae</taxon>
        <taxon>Crotonoideae</taxon>
        <taxon>Manihoteae</taxon>
        <taxon>Manihot</taxon>
    </lineage>
</organism>
<keyword evidence="4" id="KW-1003">Cell membrane</keyword>
<keyword evidence="5 13" id="KW-0723">Serine/threonine-protein kinase</keyword>
<name>A0A251LH14_MANES</name>
<dbReference type="GO" id="GO:0005524">
    <property type="term" value="F:ATP binding"/>
    <property type="evidence" value="ECO:0007669"/>
    <property type="project" value="UniProtKB-UniRule"/>
</dbReference>
<dbReference type="AlphaFoldDB" id="A0A251LH14"/>
<comment type="subcellular location">
    <subcellularLocation>
        <location evidence="1">Cell membrane</location>
    </subcellularLocation>
</comment>
<evidence type="ECO:0000256" key="3">
    <source>
        <dbReference type="ARBA" id="ARBA00012513"/>
    </source>
</evidence>
<dbReference type="InterPro" id="IPR008271">
    <property type="entry name" value="Ser/Thr_kinase_AS"/>
</dbReference>
<reference evidence="16 17" key="1">
    <citation type="submission" date="2016-02" db="EMBL/GenBank/DDBJ databases">
        <title>WGS assembly of Manihot esculenta.</title>
        <authorList>
            <person name="Bredeson J.V."/>
            <person name="Prochnik S.E."/>
            <person name="Lyons J.B."/>
            <person name="Schmutz J."/>
            <person name="Grimwood J."/>
            <person name="Vrebalov J."/>
            <person name="Bart R.S."/>
            <person name="Amuge T."/>
            <person name="Ferguson M.E."/>
            <person name="Green R."/>
            <person name="Putnam N."/>
            <person name="Stites J."/>
            <person name="Rounsley S."/>
            <person name="Rokhsar D.S."/>
        </authorList>
    </citation>
    <scope>NUCLEOTIDE SEQUENCE [LARGE SCALE GENOMIC DNA]</scope>
    <source>
        <strain evidence="17">cv. AM560-2</strain>
        <tissue evidence="16">Leaf</tissue>
    </source>
</reference>
<dbReference type="EC" id="2.7.11.1" evidence="3"/>
<evidence type="ECO:0000256" key="14">
    <source>
        <dbReference type="SAM" id="MobiDB-lite"/>
    </source>
</evidence>
<dbReference type="EMBL" id="CM004388">
    <property type="protein sequence ID" value="OAY57655.1"/>
    <property type="molecule type" value="Genomic_DNA"/>
</dbReference>
<dbReference type="FunFam" id="1.10.510.10:FF:000032">
    <property type="entry name" value="Serine/threonine-protein kinase PBS1"/>
    <property type="match status" value="1"/>
</dbReference>
<gene>
    <name evidence="16" type="ORF">MANES_02G113800</name>
</gene>
<feature type="binding site" evidence="12">
    <location>
        <position position="123"/>
    </location>
    <ligand>
        <name>ATP</name>
        <dbReference type="ChEBI" id="CHEBI:30616"/>
    </ligand>
</feature>
<dbReference type="InterPro" id="IPR017441">
    <property type="entry name" value="Protein_kinase_ATP_BS"/>
</dbReference>
<dbReference type="PROSITE" id="PS00108">
    <property type="entry name" value="PROTEIN_KINASE_ST"/>
    <property type="match status" value="1"/>
</dbReference>
<keyword evidence="17" id="KW-1185">Reference proteome</keyword>
<evidence type="ECO:0000256" key="9">
    <source>
        <dbReference type="ARBA" id="ARBA00022840"/>
    </source>
</evidence>
<dbReference type="EMBL" id="CM004388">
    <property type="protein sequence ID" value="OAY57656.1"/>
    <property type="molecule type" value="Genomic_DNA"/>
</dbReference>
<keyword evidence="10" id="KW-0472">Membrane</keyword>
<dbReference type="Gene3D" id="3.30.200.20">
    <property type="entry name" value="Phosphorylase Kinase, domain 1"/>
    <property type="match status" value="1"/>
</dbReference>
<proteinExistence type="inferred from homology"/>
<dbReference type="CDD" id="cd14066">
    <property type="entry name" value="STKc_IRAK"/>
    <property type="match status" value="1"/>
</dbReference>
<feature type="compositionally biased region" description="Low complexity" evidence="14">
    <location>
        <begin position="7"/>
        <end position="39"/>
    </location>
</feature>
<dbReference type="Pfam" id="PF07714">
    <property type="entry name" value="PK_Tyr_Ser-Thr"/>
    <property type="match status" value="1"/>
</dbReference>
<evidence type="ECO:0000256" key="11">
    <source>
        <dbReference type="ARBA" id="ARBA00054261"/>
    </source>
</evidence>
<keyword evidence="9 12" id="KW-0067">ATP-binding</keyword>
<dbReference type="InterPro" id="IPR000719">
    <property type="entry name" value="Prot_kinase_dom"/>
</dbReference>
<feature type="region of interest" description="Disordered" evidence="14">
    <location>
        <begin position="1"/>
        <end position="39"/>
    </location>
</feature>
<feature type="region of interest" description="Disordered" evidence="14">
    <location>
        <begin position="376"/>
        <end position="408"/>
    </location>
</feature>
<dbReference type="EMBL" id="CM004388">
    <property type="protein sequence ID" value="OAY57654.1"/>
    <property type="molecule type" value="Genomic_DNA"/>
</dbReference>
<sequence>MGNCFGSPSSSSFTTTNPLTPGSSNNTTTTMNFSASSSSNAGKSQFSAAVSEVNDKPNPNGQILEAPNLKEFTFADLKSATKNFKPDTLLGQGGFGKVYKGWIDEKTFAPSKTGIGMVVAIKKLNSESMQGLQEWQSEVNFLGRLSHPNLVRLLGYCLEDTELLLVYEFMPKGSLENHLFRKNPAIEPLSWDLRLKIAIGAARGLAFLHASDKKVIYRDFKASNILLDGNYNAKISDFGLAKLGPSGGDSHVTTRIMGTYGYAAPEYIATGHLYVKSDVYGFGVVLLEMLTGLRALDTRRPNGQQNLVEWLKPILSQKRKLKTVMDVRIEGQYSSKAMLQAAELALKCLESDPKSRPSMEEVLEALEQIEAIKEKPKGKKYISGSLRSSTSHQPSRHRSPLPLRPHGT</sequence>